<dbReference type="Gene3D" id="3.30.65.10">
    <property type="entry name" value="Bacterial Topoisomerase I, domain 1"/>
    <property type="match status" value="1"/>
</dbReference>
<sequence>MNIFLIVVCAILGITFFSLIIFLGLNATKIKGWFGEKNISNRLEKLDANKYITLNDILIKNEKGNTSQIDHLVVSVYGLFVIETKNYKGWIFGNEKAEKWSQVIYRQKNFFRNPVKQNWSHVYALKSILKDYSNLRYVPVVVFAGSAVLKQIVSNVPVIYDYEITNFIREYPVERSISFEDVQKIASILQNENIEDKEIRKRHVSNIHKTVVERRVKMENLICPRCNGELKLRNGKNGKFYGCSNYPRCRFTMPY</sequence>
<dbReference type="GO" id="GO:0005694">
    <property type="term" value="C:chromosome"/>
    <property type="evidence" value="ECO:0007669"/>
    <property type="project" value="InterPro"/>
</dbReference>
<dbReference type="GO" id="GO:0003677">
    <property type="term" value="F:DNA binding"/>
    <property type="evidence" value="ECO:0007669"/>
    <property type="project" value="InterPro"/>
</dbReference>
<dbReference type="PROSITE" id="PS50965">
    <property type="entry name" value="NERD"/>
    <property type="match status" value="1"/>
</dbReference>
<organism evidence="3 4">
    <name type="scientific">Treponema phagedenis</name>
    <dbReference type="NCBI Taxonomy" id="162"/>
    <lineage>
        <taxon>Bacteria</taxon>
        <taxon>Pseudomonadati</taxon>
        <taxon>Spirochaetota</taxon>
        <taxon>Spirochaetia</taxon>
        <taxon>Spirochaetales</taxon>
        <taxon>Treponemataceae</taxon>
        <taxon>Treponema</taxon>
    </lineage>
</organism>
<dbReference type="InterPro" id="IPR013498">
    <property type="entry name" value="Topo_IA_Znf"/>
</dbReference>
<evidence type="ECO:0000313" key="2">
    <source>
        <dbReference type="EMBL" id="QEJ99080.1"/>
    </source>
</evidence>
<accession>A0AAE6M937</accession>
<proteinExistence type="predicted"/>
<evidence type="ECO:0000313" key="3">
    <source>
        <dbReference type="EMBL" id="QEJ99104.1"/>
    </source>
</evidence>
<dbReference type="Pfam" id="PF08378">
    <property type="entry name" value="NERD"/>
    <property type="match status" value="1"/>
</dbReference>
<protein>
    <recommendedName>
        <fullName evidence="1">NERD domain-containing protein</fullName>
    </recommendedName>
</protein>
<dbReference type="GO" id="GO:0006265">
    <property type="term" value="P:DNA topological change"/>
    <property type="evidence" value="ECO:0007669"/>
    <property type="project" value="InterPro"/>
</dbReference>
<dbReference type="AlphaFoldDB" id="A0AAE6M937"/>
<dbReference type="EMBL" id="CP042817">
    <property type="protein sequence ID" value="QEJ99104.1"/>
    <property type="molecule type" value="Genomic_DNA"/>
</dbReference>
<dbReference type="GO" id="GO:0003916">
    <property type="term" value="F:DNA topoisomerase activity"/>
    <property type="evidence" value="ECO:0007669"/>
    <property type="project" value="InterPro"/>
</dbReference>
<feature type="domain" description="NERD" evidence="1">
    <location>
        <begin position="31"/>
        <end position="148"/>
    </location>
</feature>
<dbReference type="Proteomes" id="UP000323594">
    <property type="component" value="Chromosome"/>
</dbReference>
<dbReference type="Pfam" id="PF01396">
    <property type="entry name" value="Zn_ribbon_Top1"/>
    <property type="match status" value="1"/>
</dbReference>
<dbReference type="EMBL" id="CP042817">
    <property type="protein sequence ID" value="QEJ99080.1"/>
    <property type="molecule type" value="Genomic_DNA"/>
</dbReference>
<gene>
    <name evidence="2" type="ORF">FUT82_14480</name>
    <name evidence="3" type="ORF">FUT82_14630</name>
</gene>
<reference evidence="3 4" key="1">
    <citation type="submission" date="2019-08" db="EMBL/GenBank/DDBJ databases">
        <authorList>
            <person name="Kuhnert P."/>
        </authorList>
    </citation>
    <scope>NUCLEOTIDE SEQUENCE [LARGE SCALE GENOMIC DNA]</scope>
    <source>
        <strain evidence="3 4">B36.5</strain>
    </source>
</reference>
<dbReference type="RefSeq" id="WP_148879222.1">
    <property type="nucleotide sequence ID" value="NZ_CP042813.1"/>
</dbReference>
<evidence type="ECO:0000259" key="1">
    <source>
        <dbReference type="PROSITE" id="PS50965"/>
    </source>
</evidence>
<name>A0AAE6M937_TREPH</name>
<dbReference type="SUPFAM" id="SSF57783">
    <property type="entry name" value="Zinc beta-ribbon"/>
    <property type="match status" value="1"/>
</dbReference>
<dbReference type="InterPro" id="IPR011528">
    <property type="entry name" value="NERD"/>
</dbReference>
<evidence type="ECO:0000313" key="4">
    <source>
        <dbReference type="Proteomes" id="UP000323594"/>
    </source>
</evidence>